<dbReference type="PROSITE" id="PS00191">
    <property type="entry name" value="CYTOCHROME_B5_1"/>
    <property type="match status" value="1"/>
</dbReference>
<dbReference type="PANTHER" id="PTHR19359:SF14">
    <property type="entry name" value="CYTOCHROME B5 A"/>
    <property type="match status" value="1"/>
</dbReference>
<evidence type="ECO:0000256" key="4">
    <source>
        <dbReference type="ARBA" id="ARBA00038168"/>
    </source>
</evidence>
<dbReference type="InterPro" id="IPR018506">
    <property type="entry name" value="Cyt_B5_heme-BS"/>
</dbReference>
<sequence length="85" mass="9389">MSKSFSVTDVAAHKSAEEGGMYIIIDEGVYDVTEFVDEHPGGSKILKRVAGKDATKQFWKYHNESVLKKYAPKLQVGTVGEKAKL</sequence>
<evidence type="ECO:0000256" key="1">
    <source>
        <dbReference type="ARBA" id="ARBA00022617"/>
    </source>
</evidence>
<dbReference type="OrthoDB" id="260519at2759"/>
<evidence type="ECO:0000256" key="3">
    <source>
        <dbReference type="ARBA" id="ARBA00023004"/>
    </source>
</evidence>
<dbReference type="PROSITE" id="PS50255">
    <property type="entry name" value="CYTOCHROME_B5_2"/>
    <property type="match status" value="1"/>
</dbReference>
<feature type="domain" description="Cytochrome b5 heme-binding" evidence="6">
    <location>
        <begin position="2"/>
        <end position="80"/>
    </location>
</feature>
<evidence type="ECO:0000313" key="7">
    <source>
        <dbReference type="EMBL" id="CZT06547.1"/>
    </source>
</evidence>
<dbReference type="InterPro" id="IPR036400">
    <property type="entry name" value="Cyt_B5-like_heme/steroid_sf"/>
</dbReference>
<dbReference type="AlphaFoldDB" id="A0A1E1L7L2"/>
<dbReference type="SMART" id="SM01117">
    <property type="entry name" value="Cyt-b5"/>
    <property type="match status" value="1"/>
</dbReference>
<name>A0A1E1L7L2_9HELO</name>
<keyword evidence="1 5" id="KW-0349">Heme</keyword>
<evidence type="ECO:0000259" key="6">
    <source>
        <dbReference type="PROSITE" id="PS50255"/>
    </source>
</evidence>
<comment type="similarity">
    <text evidence="4 5">Belongs to the cytochrome b5 family.</text>
</comment>
<dbReference type="GO" id="GO:0016020">
    <property type="term" value="C:membrane"/>
    <property type="evidence" value="ECO:0007669"/>
    <property type="project" value="TreeGrafter"/>
</dbReference>
<gene>
    <name evidence="7" type="ORF">RAG0_12245</name>
</gene>
<dbReference type="SUPFAM" id="SSF55856">
    <property type="entry name" value="Cytochrome b5-like heme/steroid binding domain"/>
    <property type="match status" value="1"/>
</dbReference>
<dbReference type="Gene3D" id="3.10.120.10">
    <property type="entry name" value="Cytochrome b5-like heme/steroid binding domain"/>
    <property type="match status" value="1"/>
</dbReference>
<dbReference type="GO" id="GO:0046872">
    <property type="term" value="F:metal ion binding"/>
    <property type="evidence" value="ECO:0007669"/>
    <property type="project" value="UniProtKB-UniRule"/>
</dbReference>
<keyword evidence="2 5" id="KW-0479">Metal-binding</keyword>
<dbReference type="GO" id="GO:0020037">
    <property type="term" value="F:heme binding"/>
    <property type="evidence" value="ECO:0007669"/>
    <property type="project" value="UniProtKB-UniRule"/>
</dbReference>
<keyword evidence="8" id="KW-1185">Reference proteome</keyword>
<proteinExistence type="inferred from homology"/>
<reference evidence="8" key="1">
    <citation type="submission" date="2016-03" db="EMBL/GenBank/DDBJ databases">
        <authorList>
            <person name="Guldener U."/>
        </authorList>
    </citation>
    <scope>NUCLEOTIDE SEQUENCE [LARGE SCALE GENOMIC DNA]</scope>
    <source>
        <strain evidence="8">04CH-RAC-A.6.1</strain>
    </source>
</reference>
<dbReference type="Proteomes" id="UP000178912">
    <property type="component" value="Unassembled WGS sequence"/>
</dbReference>
<dbReference type="PANTHER" id="PTHR19359">
    <property type="entry name" value="CYTOCHROME B5"/>
    <property type="match status" value="1"/>
</dbReference>
<organism evidence="7 8">
    <name type="scientific">Rhynchosporium agropyri</name>
    <dbReference type="NCBI Taxonomy" id="914238"/>
    <lineage>
        <taxon>Eukaryota</taxon>
        <taxon>Fungi</taxon>
        <taxon>Dikarya</taxon>
        <taxon>Ascomycota</taxon>
        <taxon>Pezizomycotina</taxon>
        <taxon>Leotiomycetes</taxon>
        <taxon>Helotiales</taxon>
        <taxon>Ploettnerulaceae</taxon>
        <taxon>Rhynchosporium</taxon>
    </lineage>
</organism>
<dbReference type="Pfam" id="PF00173">
    <property type="entry name" value="Cyt-b5"/>
    <property type="match status" value="1"/>
</dbReference>
<evidence type="ECO:0000256" key="2">
    <source>
        <dbReference type="ARBA" id="ARBA00022723"/>
    </source>
</evidence>
<evidence type="ECO:0000313" key="8">
    <source>
        <dbReference type="Proteomes" id="UP000178912"/>
    </source>
</evidence>
<evidence type="ECO:0000256" key="5">
    <source>
        <dbReference type="RuleBase" id="RU362121"/>
    </source>
</evidence>
<dbReference type="PRINTS" id="PR00363">
    <property type="entry name" value="CYTOCHROMEB5"/>
</dbReference>
<accession>A0A1E1L7L2</accession>
<dbReference type="EMBL" id="FJUX01000086">
    <property type="protein sequence ID" value="CZT06547.1"/>
    <property type="molecule type" value="Genomic_DNA"/>
</dbReference>
<dbReference type="InterPro" id="IPR050668">
    <property type="entry name" value="Cytochrome_b5"/>
</dbReference>
<keyword evidence="3 5" id="KW-0408">Iron</keyword>
<dbReference type="InterPro" id="IPR001199">
    <property type="entry name" value="Cyt_B5-like_heme/steroid-bd"/>
</dbReference>
<protein>
    <submittedName>
        <fullName evidence="7">Probable cytochrome b5</fullName>
    </submittedName>
</protein>